<protein>
    <submittedName>
        <fullName evidence="1">Bm317</fullName>
    </submittedName>
</protein>
<organism evidence="1">
    <name type="scientific">Brugia malayi</name>
    <name type="common">Filarial nematode worm</name>
    <dbReference type="NCBI Taxonomy" id="6279"/>
    <lineage>
        <taxon>Eukaryota</taxon>
        <taxon>Metazoa</taxon>
        <taxon>Ecdysozoa</taxon>
        <taxon>Nematoda</taxon>
        <taxon>Chromadorea</taxon>
        <taxon>Rhabditida</taxon>
        <taxon>Spirurina</taxon>
        <taxon>Spiruromorpha</taxon>
        <taxon>Filarioidea</taxon>
        <taxon>Onchocercidae</taxon>
        <taxon>Brugia</taxon>
    </lineage>
</organism>
<proteinExistence type="predicted"/>
<sequence>MANFSSSYGCPELPNEVYGSFNPPVVGGQIVFQRASSAHDGRHLGIDLHR</sequence>
<dbReference type="EMBL" id="LN856865">
    <property type="protein sequence ID" value="CDP93001.1"/>
    <property type="molecule type" value="Genomic_DNA"/>
</dbReference>
<name>A0A1I9G0U6_BRUMA</name>
<accession>A0A1I9G0U6</accession>
<gene>
    <name evidence="1" type="primary">Bm317</name>
    <name evidence="1" type="ORF">BM_Bm317</name>
</gene>
<dbReference type="AlphaFoldDB" id="A0A1I9G0U6"/>
<reference evidence="1" key="1">
    <citation type="journal article" date="2007" name="Science">
        <title>Draft genome of the filarial nematode parasite Brugia malayi.</title>
        <authorList>
            <person name="Ghedin E."/>
            <person name="Wang S."/>
            <person name="Spiro D."/>
            <person name="Caler E."/>
            <person name="Zhao Q."/>
            <person name="Crabtree J."/>
            <person name="Allen J.E."/>
            <person name="Delcher A.L."/>
            <person name="Guiliano D.B."/>
            <person name="Miranda-Saavedra D."/>
            <person name="Angiuoli S.V."/>
            <person name="Creasy T."/>
            <person name="Amedeo P."/>
            <person name="Haas B."/>
            <person name="El-Sayed N.M."/>
            <person name="Wortman J.R."/>
            <person name="Feldblyum T."/>
            <person name="Tallon L."/>
            <person name="Schatz M."/>
            <person name="Shumway M."/>
            <person name="Koo H."/>
            <person name="Salzberg S.L."/>
            <person name="Schobel S."/>
            <person name="Pertea M."/>
            <person name="Pop M."/>
            <person name="White O."/>
            <person name="Barton G.J."/>
            <person name="Carlow C.K."/>
            <person name="Crawford M.J."/>
            <person name="Daub J."/>
            <person name="Dimmic M.W."/>
            <person name="Estes C.F."/>
            <person name="Foster J.M."/>
            <person name="Ganatra M."/>
            <person name="Gregory W.F."/>
            <person name="Johnson N.M."/>
            <person name="Jin J."/>
            <person name="Komuniecki R."/>
            <person name="Korf I."/>
            <person name="Kumar S."/>
            <person name="Laney S."/>
            <person name="Li B.W."/>
            <person name="Li W."/>
            <person name="Lindblom T.H."/>
            <person name="Lustigman S."/>
            <person name="Ma D."/>
            <person name="Maina C.V."/>
            <person name="Martin D.M."/>
            <person name="McCarter J.P."/>
            <person name="McReynolds L."/>
            <person name="Mitreva M."/>
            <person name="Nutman T.B."/>
            <person name="Parkinson J."/>
            <person name="Peregrin-Alvarez J.M."/>
            <person name="Poole C."/>
            <person name="Ren Q."/>
            <person name="Saunders L."/>
            <person name="Sluder A.E."/>
            <person name="Smith K."/>
            <person name="Stanke M."/>
            <person name="Unnasch T.R."/>
            <person name="Ware J."/>
            <person name="Wei A.D."/>
            <person name="Weil G."/>
            <person name="Williams D.J."/>
            <person name="Zhang Y."/>
            <person name="Williams S.A."/>
            <person name="Fraser-Liggett C."/>
            <person name="Slatko B."/>
            <person name="Blaxter M.L."/>
            <person name="Scott A.L."/>
        </authorList>
    </citation>
    <scope>NUCLEOTIDE SEQUENCE</scope>
    <source>
        <strain evidence="1">FR3</strain>
    </source>
</reference>
<evidence type="ECO:0000313" key="1">
    <source>
        <dbReference type="EMBL" id="CDP93001.1"/>
    </source>
</evidence>
<reference evidence="1" key="2">
    <citation type="submission" date="2012-12" db="EMBL/GenBank/DDBJ databases">
        <authorList>
            <consortium name="WormBase Consortium"/>
            <person name="Ghedin E."/>
            <person name="Paulini M."/>
        </authorList>
    </citation>
    <scope>NUCLEOTIDE SEQUENCE</scope>
    <source>
        <strain evidence="1">FR3</strain>
    </source>
</reference>